<dbReference type="Proteomes" id="UP000637239">
    <property type="component" value="Chromosome 2"/>
</dbReference>
<reference evidence="1" key="2">
    <citation type="submission" date="2021-02" db="EMBL/GenBank/DDBJ databases">
        <title>Aspergillus chevalieri M1 genome sequence.</title>
        <authorList>
            <person name="Kadooka C."/>
            <person name="Mori K."/>
            <person name="Futagami T."/>
        </authorList>
    </citation>
    <scope>NUCLEOTIDE SEQUENCE</scope>
    <source>
        <strain evidence="1">M1</strain>
    </source>
</reference>
<evidence type="ECO:0000313" key="1">
    <source>
        <dbReference type="EMBL" id="BCR84645.1"/>
    </source>
</evidence>
<accession>A0A7R7VH67</accession>
<dbReference type="RefSeq" id="XP_043133167.1">
    <property type="nucleotide sequence ID" value="XM_043284368.1"/>
</dbReference>
<name>A0A7R7VH67_ASPCH</name>
<sequence length="101" mass="11379">MGVGIVSSMEHFNNRGFAEQHGPITKVVVWAWDRMDGFEIWYGGVGIRRLRVSLKSAKVSLWFAFLDISTNISIQFNSSSAVIPKVMYVYGWGSSEGIEQF</sequence>
<organism evidence="1 2">
    <name type="scientific">Aspergillus chevalieri</name>
    <name type="common">Eurotium chevalieri</name>
    <dbReference type="NCBI Taxonomy" id="182096"/>
    <lineage>
        <taxon>Eukaryota</taxon>
        <taxon>Fungi</taxon>
        <taxon>Dikarya</taxon>
        <taxon>Ascomycota</taxon>
        <taxon>Pezizomycotina</taxon>
        <taxon>Eurotiomycetes</taxon>
        <taxon>Eurotiomycetidae</taxon>
        <taxon>Eurotiales</taxon>
        <taxon>Aspergillaceae</taxon>
        <taxon>Aspergillus</taxon>
        <taxon>Aspergillus subgen. Aspergillus</taxon>
    </lineage>
</organism>
<dbReference type="EMBL" id="AP024417">
    <property type="protein sequence ID" value="BCR84645.1"/>
    <property type="molecule type" value="Genomic_DNA"/>
</dbReference>
<proteinExistence type="predicted"/>
<protein>
    <submittedName>
        <fullName evidence="1">Uncharacterized protein</fullName>
    </submittedName>
</protein>
<dbReference type="KEGG" id="ache:ACHE_20103S"/>
<evidence type="ECO:0000313" key="2">
    <source>
        <dbReference type="Proteomes" id="UP000637239"/>
    </source>
</evidence>
<gene>
    <name evidence="1" type="ORF">ACHE_20103S</name>
</gene>
<dbReference type="GeneID" id="66979004"/>
<keyword evidence="2" id="KW-1185">Reference proteome</keyword>
<dbReference type="AlphaFoldDB" id="A0A7R7VH67"/>
<reference evidence="1" key="1">
    <citation type="submission" date="2021-01" db="EMBL/GenBank/DDBJ databases">
        <authorList>
            <consortium name="Aspergillus chevalieri M1 genome sequencing consortium"/>
            <person name="Kazuki M."/>
            <person name="Futagami T."/>
        </authorList>
    </citation>
    <scope>NUCLEOTIDE SEQUENCE</scope>
    <source>
        <strain evidence="1">M1</strain>
    </source>
</reference>